<dbReference type="PANTHER" id="PTHR46558">
    <property type="entry name" value="TRACRIPTIONAL REGULATORY PROTEIN-RELATED-RELATED"/>
    <property type="match status" value="1"/>
</dbReference>
<evidence type="ECO:0000313" key="4">
    <source>
        <dbReference type="Proteomes" id="UP000027936"/>
    </source>
</evidence>
<dbReference type="Gene3D" id="1.10.260.40">
    <property type="entry name" value="lambda repressor-like DNA-binding domains"/>
    <property type="match status" value="1"/>
</dbReference>
<dbReference type="OrthoDB" id="72638at2"/>
<proteinExistence type="predicted"/>
<dbReference type="Pfam" id="PF01381">
    <property type="entry name" value="HTH_3"/>
    <property type="match status" value="1"/>
</dbReference>
<accession>A0A072NR05</accession>
<name>A0A072NR05_SCHAZ</name>
<dbReference type="CDD" id="cd00093">
    <property type="entry name" value="HTH_XRE"/>
    <property type="match status" value="1"/>
</dbReference>
<gene>
    <name evidence="3" type="ORF">M670_00673</name>
</gene>
<evidence type="ECO:0000313" key="3">
    <source>
        <dbReference type="EMBL" id="KEF39652.1"/>
    </source>
</evidence>
<evidence type="ECO:0000259" key="2">
    <source>
        <dbReference type="PROSITE" id="PS50943"/>
    </source>
</evidence>
<dbReference type="SUPFAM" id="SSF47413">
    <property type="entry name" value="lambda repressor-like DNA-binding domains"/>
    <property type="match status" value="1"/>
</dbReference>
<sequence>MKDNNLLGRNIQRLREIHGDTLVELGAAIGFAKSTIKGYENGSRKPDPDTLKTIANYYGKTIDELMYTDLTSLEKIDVQQSSLSSTVETFKKIMPLFYSEEAMNNSSFKKGYDLSQRILSAFASGETLRGTIITDVTEVFAQATDEIEAPEAIANLVWSIFVWWSQIFDVKEMLSLQNKLISKRINTMELSRAIKRVSPEVESKRQGFISDMDELLRESIKSLKSDENWSDLGDYYLALRYTNGLVDTDLSVEMNVTMGIQLMIAYAQLDNKYAKMFLRCCK</sequence>
<dbReference type="InterPro" id="IPR010982">
    <property type="entry name" value="Lambda_DNA-bd_dom_sf"/>
</dbReference>
<dbReference type="AlphaFoldDB" id="A0A072NR05"/>
<organism evidence="3 4">
    <name type="scientific">Schinkia azotoformans MEV2011</name>
    <dbReference type="NCBI Taxonomy" id="1348973"/>
    <lineage>
        <taxon>Bacteria</taxon>
        <taxon>Bacillati</taxon>
        <taxon>Bacillota</taxon>
        <taxon>Bacilli</taxon>
        <taxon>Bacillales</taxon>
        <taxon>Bacillaceae</taxon>
        <taxon>Calidifontibacillus/Schinkia group</taxon>
        <taxon>Schinkia</taxon>
    </lineage>
</organism>
<dbReference type="InterPro" id="IPR001387">
    <property type="entry name" value="Cro/C1-type_HTH"/>
</dbReference>
<dbReference type="SMART" id="SM00530">
    <property type="entry name" value="HTH_XRE"/>
    <property type="match status" value="1"/>
</dbReference>
<evidence type="ECO:0000256" key="1">
    <source>
        <dbReference type="ARBA" id="ARBA00023125"/>
    </source>
</evidence>
<comment type="caution">
    <text evidence="3">The sequence shown here is derived from an EMBL/GenBank/DDBJ whole genome shotgun (WGS) entry which is preliminary data.</text>
</comment>
<dbReference type="PROSITE" id="PS50943">
    <property type="entry name" value="HTH_CROC1"/>
    <property type="match status" value="1"/>
</dbReference>
<keyword evidence="1" id="KW-0238">DNA-binding</keyword>
<dbReference type="PANTHER" id="PTHR46558:SF11">
    <property type="entry name" value="HTH-TYPE TRANSCRIPTIONAL REGULATOR XRE"/>
    <property type="match status" value="1"/>
</dbReference>
<dbReference type="RefSeq" id="WP_035193280.1">
    <property type="nucleotide sequence ID" value="NZ_JJRY01000002.1"/>
</dbReference>
<dbReference type="PATRIC" id="fig|1348973.3.peg.641"/>
<protein>
    <submittedName>
        <fullName evidence="3">Putative transcriptional regulator</fullName>
    </submittedName>
</protein>
<dbReference type="GO" id="GO:0003677">
    <property type="term" value="F:DNA binding"/>
    <property type="evidence" value="ECO:0007669"/>
    <property type="project" value="UniProtKB-KW"/>
</dbReference>
<feature type="domain" description="HTH cro/C1-type" evidence="2">
    <location>
        <begin position="11"/>
        <end position="65"/>
    </location>
</feature>
<dbReference type="EMBL" id="JJRY01000002">
    <property type="protein sequence ID" value="KEF39652.1"/>
    <property type="molecule type" value="Genomic_DNA"/>
</dbReference>
<reference evidence="3 4" key="1">
    <citation type="submission" date="2014-04" db="EMBL/GenBank/DDBJ databases">
        <title>Draft genome sequence of Bacillus azotoformans MEV2011, a (co-) denitrifying strain unable to grow in the presence of oxygen.</title>
        <authorList>
            <person name="Nielsen M."/>
            <person name="Schreiber L."/>
            <person name="Finster K."/>
            <person name="Schramm A."/>
        </authorList>
    </citation>
    <scope>NUCLEOTIDE SEQUENCE [LARGE SCALE GENOMIC DNA]</scope>
    <source>
        <strain evidence="3 4">MEV2011</strain>
    </source>
</reference>
<dbReference type="Proteomes" id="UP000027936">
    <property type="component" value="Unassembled WGS sequence"/>
</dbReference>